<feature type="domain" description="Protein kinase" evidence="3">
    <location>
        <begin position="46"/>
        <end position="344"/>
    </location>
</feature>
<dbReference type="InterPro" id="IPR050235">
    <property type="entry name" value="CK1_Ser-Thr_kinase"/>
</dbReference>
<keyword evidence="1" id="KW-0547">Nucleotide-binding</keyword>
<reference evidence="4" key="1">
    <citation type="journal article" date="2022" name="IScience">
        <title>Evolution of zygomycete secretomes and the origins of terrestrial fungal ecologies.</title>
        <authorList>
            <person name="Chang Y."/>
            <person name="Wang Y."/>
            <person name="Mondo S."/>
            <person name="Ahrendt S."/>
            <person name="Andreopoulos W."/>
            <person name="Barry K."/>
            <person name="Beard J."/>
            <person name="Benny G.L."/>
            <person name="Blankenship S."/>
            <person name="Bonito G."/>
            <person name="Cuomo C."/>
            <person name="Desiro A."/>
            <person name="Gervers K.A."/>
            <person name="Hundley H."/>
            <person name="Kuo A."/>
            <person name="LaButti K."/>
            <person name="Lang B.F."/>
            <person name="Lipzen A."/>
            <person name="O'Donnell K."/>
            <person name="Pangilinan J."/>
            <person name="Reynolds N."/>
            <person name="Sandor L."/>
            <person name="Smith M.E."/>
            <person name="Tsang A."/>
            <person name="Grigoriev I.V."/>
            <person name="Stajich J.E."/>
            <person name="Spatafora J.W."/>
        </authorList>
    </citation>
    <scope>NUCLEOTIDE SEQUENCE</scope>
    <source>
        <strain evidence="4">RSA 2281</strain>
    </source>
</reference>
<dbReference type="Gene3D" id="1.10.510.10">
    <property type="entry name" value="Transferase(Phosphotransferase) domain 1"/>
    <property type="match status" value="1"/>
</dbReference>
<feature type="binding site" evidence="1">
    <location>
        <position position="75"/>
    </location>
    <ligand>
        <name>ATP</name>
        <dbReference type="ChEBI" id="CHEBI:30616"/>
    </ligand>
</feature>
<dbReference type="PANTHER" id="PTHR11909">
    <property type="entry name" value="CASEIN KINASE-RELATED"/>
    <property type="match status" value="1"/>
</dbReference>
<dbReference type="AlphaFoldDB" id="A0AAD5JYE7"/>
<protein>
    <submittedName>
        <fullName evidence="4">Kinase-like domain-containing protein</fullName>
    </submittedName>
</protein>
<dbReference type="GO" id="GO:0004672">
    <property type="term" value="F:protein kinase activity"/>
    <property type="evidence" value="ECO:0007669"/>
    <property type="project" value="InterPro"/>
</dbReference>
<organism evidence="4 5">
    <name type="scientific">Phascolomyces articulosus</name>
    <dbReference type="NCBI Taxonomy" id="60185"/>
    <lineage>
        <taxon>Eukaryota</taxon>
        <taxon>Fungi</taxon>
        <taxon>Fungi incertae sedis</taxon>
        <taxon>Mucoromycota</taxon>
        <taxon>Mucoromycotina</taxon>
        <taxon>Mucoromycetes</taxon>
        <taxon>Mucorales</taxon>
        <taxon>Lichtheimiaceae</taxon>
        <taxon>Phascolomyces</taxon>
    </lineage>
</organism>
<keyword evidence="4" id="KW-0808">Transferase</keyword>
<dbReference type="PROSITE" id="PS00107">
    <property type="entry name" value="PROTEIN_KINASE_ATP"/>
    <property type="match status" value="1"/>
</dbReference>
<dbReference type="Gene3D" id="3.30.200.20">
    <property type="entry name" value="Phosphorylase Kinase, domain 1"/>
    <property type="match status" value="1"/>
</dbReference>
<evidence type="ECO:0000259" key="3">
    <source>
        <dbReference type="PROSITE" id="PS50011"/>
    </source>
</evidence>
<gene>
    <name evidence="4" type="ORF">BDA99DRAFT_447822</name>
</gene>
<sequence length="344" mass="39210">MLTSYTPLPPSPPHKHKQQPQSNIGASSLDSTLSTNSRDVIVGDQWLVLSRIGEGSFGEVFEVQDIDTHRRYAIKREPLDVHSPQLQHESVMYDTLAGGRGIPQCQWYGEHDDFACIVIDLLGPSLRELSEAVSFFSLEIVVQLGCQMFHLPEYGEMYEHLVSNNNNNSMTASHSPKPSCQDLFESWGMMNNSHNNKWSSSSSSVRVPKLSVVDFGLATWWRNPVTSKPYSQMKKRIKNKTGTARYASLNVHRGKIHTRRDDIESLGYLLLDLILGSLPWTGIQARNSKDGWDRMKELKEETVLNDLCVGLPRGFLRFIEYARSLRFSDEPDYDYLRQLMRDSL</sequence>
<keyword evidence="5" id="KW-1185">Reference proteome</keyword>
<keyword evidence="1" id="KW-0067">ATP-binding</keyword>
<evidence type="ECO:0000256" key="1">
    <source>
        <dbReference type="PROSITE-ProRule" id="PRU10141"/>
    </source>
</evidence>
<feature type="non-terminal residue" evidence="4">
    <location>
        <position position="344"/>
    </location>
</feature>
<dbReference type="InterPro" id="IPR017441">
    <property type="entry name" value="Protein_kinase_ATP_BS"/>
</dbReference>
<comment type="caution">
    <text evidence="4">The sequence shown here is derived from an EMBL/GenBank/DDBJ whole genome shotgun (WGS) entry which is preliminary data.</text>
</comment>
<proteinExistence type="predicted"/>
<dbReference type="SUPFAM" id="SSF56112">
    <property type="entry name" value="Protein kinase-like (PK-like)"/>
    <property type="match status" value="1"/>
</dbReference>
<accession>A0AAD5JYE7</accession>
<evidence type="ECO:0000313" key="5">
    <source>
        <dbReference type="Proteomes" id="UP001209540"/>
    </source>
</evidence>
<dbReference type="InterPro" id="IPR000719">
    <property type="entry name" value="Prot_kinase_dom"/>
</dbReference>
<dbReference type="Proteomes" id="UP001209540">
    <property type="component" value="Unassembled WGS sequence"/>
</dbReference>
<name>A0AAD5JYE7_9FUNG</name>
<dbReference type="PROSITE" id="PS50011">
    <property type="entry name" value="PROTEIN_KINASE_DOM"/>
    <property type="match status" value="1"/>
</dbReference>
<dbReference type="GO" id="GO:0005524">
    <property type="term" value="F:ATP binding"/>
    <property type="evidence" value="ECO:0007669"/>
    <property type="project" value="UniProtKB-UniRule"/>
</dbReference>
<keyword evidence="4" id="KW-0418">Kinase</keyword>
<reference evidence="4" key="2">
    <citation type="submission" date="2023-02" db="EMBL/GenBank/DDBJ databases">
        <authorList>
            <consortium name="DOE Joint Genome Institute"/>
            <person name="Mondo S.J."/>
            <person name="Chang Y."/>
            <person name="Wang Y."/>
            <person name="Ahrendt S."/>
            <person name="Andreopoulos W."/>
            <person name="Barry K."/>
            <person name="Beard J."/>
            <person name="Benny G.L."/>
            <person name="Blankenship S."/>
            <person name="Bonito G."/>
            <person name="Cuomo C."/>
            <person name="Desiro A."/>
            <person name="Gervers K.A."/>
            <person name="Hundley H."/>
            <person name="Kuo A."/>
            <person name="LaButti K."/>
            <person name="Lang B.F."/>
            <person name="Lipzen A."/>
            <person name="O'Donnell K."/>
            <person name="Pangilinan J."/>
            <person name="Reynolds N."/>
            <person name="Sandor L."/>
            <person name="Smith M.W."/>
            <person name="Tsang A."/>
            <person name="Grigoriev I.V."/>
            <person name="Stajich J.E."/>
            <person name="Spatafora J.W."/>
        </authorList>
    </citation>
    <scope>NUCLEOTIDE SEQUENCE</scope>
    <source>
        <strain evidence="4">RSA 2281</strain>
    </source>
</reference>
<dbReference type="EMBL" id="JAIXMP010000051">
    <property type="protein sequence ID" value="KAI9245528.1"/>
    <property type="molecule type" value="Genomic_DNA"/>
</dbReference>
<dbReference type="InterPro" id="IPR011009">
    <property type="entry name" value="Kinase-like_dom_sf"/>
</dbReference>
<evidence type="ECO:0000256" key="2">
    <source>
        <dbReference type="SAM" id="MobiDB-lite"/>
    </source>
</evidence>
<feature type="region of interest" description="Disordered" evidence="2">
    <location>
        <begin position="1"/>
        <end position="31"/>
    </location>
</feature>
<evidence type="ECO:0000313" key="4">
    <source>
        <dbReference type="EMBL" id="KAI9245528.1"/>
    </source>
</evidence>
<dbReference type="SMART" id="SM00220">
    <property type="entry name" value="S_TKc"/>
    <property type="match status" value="1"/>
</dbReference>